<dbReference type="Pfam" id="PF17122">
    <property type="entry name" value="zf-C3H2C3"/>
    <property type="match status" value="1"/>
</dbReference>
<comment type="subcellular location">
    <subcellularLocation>
        <location evidence="8">Endomembrane system</location>
        <topology evidence="8">Peripheral membrane protein</topology>
        <orientation evidence="8">Cytoplasmic side</orientation>
    </subcellularLocation>
    <subcellularLocation>
        <location evidence="9">Vacuole membrane</location>
        <topology evidence="9">Peripheral membrane protein</topology>
        <orientation evidence="9">Cytoplasmic side</orientation>
    </subcellularLocation>
</comment>
<keyword evidence="3" id="KW-0479">Metal-binding</keyword>
<evidence type="ECO:0000313" key="13">
    <source>
        <dbReference type="Proteomes" id="UP000092555"/>
    </source>
</evidence>
<dbReference type="InterPro" id="IPR057307">
    <property type="entry name" value="PEP5_VPS11_N"/>
</dbReference>
<evidence type="ECO:0000256" key="8">
    <source>
        <dbReference type="ARBA" id="ARBA00029433"/>
    </source>
</evidence>
<evidence type="ECO:0000256" key="3">
    <source>
        <dbReference type="ARBA" id="ARBA00022723"/>
    </source>
</evidence>
<keyword evidence="2 9" id="KW-0813">Transport</keyword>
<feature type="domain" description="RING-type" evidence="11">
    <location>
        <begin position="899"/>
        <end position="945"/>
    </location>
</feature>
<dbReference type="InterPro" id="IPR001841">
    <property type="entry name" value="Znf_RING"/>
</dbReference>
<keyword evidence="9" id="KW-0833">Ubl conjugation pathway</keyword>
<keyword evidence="9" id="KW-0926">Vacuole</keyword>
<evidence type="ECO:0000313" key="12">
    <source>
        <dbReference type="EMBL" id="OBA22381.1"/>
    </source>
</evidence>
<dbReference type="GO" id="GO:0000329">
    <property type="term" value="C:fungal-type vacuole membrane"/>
    <property type="evidence" value="ECO:0007669"/>
    <property type="project" value="UniProtKB-UniRule"/>
</dbReference>
<dbReference type="RefSeq" id="XP_018712877.1">
    <property type="nucleotide sequence ID" value="XM_018857102.1"/>
</dbReference>
<dbReference type="GeneID" id="30030078"/>
<comment type="caution">
    <text evidence="12">The sequence shown here is derived from an EMBL/GenBank/DDBJ whole genome shotgun (WGS) entry which is preliminary data.</text>
</comment>
<gene>
    <name evidence="12" type="ORF">METBIDRAFT_39147</name>
</gene>
<dbReference type="Pfam" id="PF23341">
    <property type="entry name" value="PEP5_VPS11_N"/>
    <property type="match status" value="1"/>
</dbReference>
<dbReference type="InterPro" id="IPR013083">
    <property type="entry name" value="Znf_RING/FYVE/PHD"/>
</dbReference>
<dbReference type="GO" id="GO:0048284">
    <property type="term" value="P:organelle fusion"/>
    <property type="evidence" value="ECO:0007669"/>
    <property type="project" value="TreeGrafter"/>
</dbReference>
<evidence type="ECO:0000259" key="11">
    <source>
        <dbReference type="PROSITE" id="PS50089"/>
    </source>
</evidence>
<dbReference type="SUPFAM" id="SSF50998">
    <property type="entry name" value="Quinoprotein alcohol dehydrogenase-like"/>
    <property type="match status" value="1"/>
</dbReference>
<dbReference type="GO" id="GO:0061630">
    <property type="term" value="F:ubiquitin protein ligase activity"/>
    <property type="evidence" value="ECO:0007669"/>
    <property type="project" value="UniProtKB-EC"/>
</dbReference>
<name>A0A1A0HEG1_9ASCO</name>
<comment type="subunit">
    <text evidence="9">Component of the homotypic vacuole fusion and vacuole protein sorting (HOPS) complex. Component of the class C core vacuole/endosome tethering (CORVET) complex.</text>
</comment>
<dbReference type="PANTHER" id="PTHR23323:SF24">
    <property type="entry name" value="VACUOLAR PROTEIN SORTING-ASSOCIATED PROTEIN 11 HOMOLOG"/>
    <property type="match status" value="1"/>
</dbReference>
<dbReference type="InterPro" id="IPR024763">
    <property type="entry name" value="VPS11_C"/>
</dbReference>
<keyword evidence="6 9" id="KW-0653">Protein transport</keyword>
<dbReference type="Gene3D" id="2.130.10.10">
    <property type="entry name" value="YVTN repeat-like/Quinoprotein amine dehydrogenase"/>
    <property type="match status" value="1"/>
</dbReference>
<keyword evidence="13" id="KW-1185">Reference proteome</keyword>
<dbReference type="InterPro" id="IPR057308">
    <property type="entry name" value="CHCR_PEP5_VPS11"/>
</dbReference>
<evidence type="ECO:0000256" key="7">
    <source>
        <dbReference type="ARBA" id="ARBA00023136"/>
    </source>
</evidence>
<evidence type="ECO:0000256" key="9">
    <source>
        <dbReference type="PIRNR" id="PIRNR007860"/>
    </source>
</evidence>
<dbReference type="AlphaFoldDB" id="A0A1A0HEG1"/>
<evidence type="ECO:0000256" key="2">
    <source>
        <dbReference type="ARBA" id="ARBA00022448"/>
    </source>
</evidence>
<keyword evidence="9" id="KW-0808">Transferase</keyword>
<reference evidence="12 13" key="1">
    <citation type="submission" date="2016-05" db="EMBL/GenBank/DDBJ databases">
        <title>Comparative genomics of biotechnologically important yeasts.</title>
        <authorList>
            <consortium name="DOE Joint Genome Institute"/>
            <person name="Riley R."/>
            <person name="Haridas S."/>
            <person name="Wolfe K.H."/>
            <person name="Lopes M.R."/>
            <person name="Hittinger C.T."/>
            <person name="Goker M."/>
            <person name="Salamov A."/>
            <person name="Wisecaver J."/>
            <person name="Long T.M."/>
            <person name="Aerts A.L."/>
            <person name="Barry K."/>
            <person name="Choi C."/>
            <person name="Clum A."/>
            <person name="Coughlan A.Y."/>
            <person name="Deshpande S."/>
            <person name="Douglass A.P."/>
            <person name="Hanson S.J."/>
            <person name="Klenk H.-P."/>
            <person name="LaButti K."/>
            <person name="Lapidus A."/>
            <person name="Lindquist E."/>
            <person name="Lipzen A."/>
            <person name="Meier-kolthoff J.P."/>
            <person name="Ohm R.A."/>
            <person name="Otillar R.P."/>
            <person name="Pangilinan J."/>
            <person name="Peng Y."/>
            <person name="Rokas A."/>
            <person name="Rosa C.A."/>
            <person name="Scheuner C."/>
            <person name="Sibirny A.A."/>
            <person name="Slot J.C."/>
            <person name="Stielow J.B."/>
            <person name="Sun H."/>
            <person name="Kurtzman C.P."/>
            <person name="Blackwell M."/>
            <person name="Grigoriev I.V."/>
            <person name="Jeffries T.W."/>
        </authorList>
    </citation>
    <scope>NUCLEOTIDE SEQUENCE [LARGE SCALE GENOMIC DNA]</scope>
    <source>
        <strain evidence="12 13">NRRL YB-4993</strain>
    </source>
</reference>
<keyword evidence="5" id="KW-0862">Zinc</keyword>
<comment type="similarity">
    <text evidence="1 9">Belongs to the VPS11 family.</text>
</comment>
<dbReference type="InterPro" id="IPR015943">
    <property type="entry name" value="WD40/YVTN_repeat-like_dom_sf"/>
</dbReference>
<keyword evidence="7 9" id="KW-0472">Membrane</keyword>
<dbReference type="STRING" id="869754.A0A1A0HEG1"/>
<dbReference type="EC" id="2.3.2.27" evidence="9"/>
<evidence type="ECO:0000256" key="4">
    <source>
        <dbReference type="ARBA" id="ARBA00022771"/>
    </source>
</evidence>
<dbReference type="Proteomes" id="UP000092555">
    <property type="component" value="Unassembled WGS sequence"/>
</dbReference>
<protein>
    <recommendedName>
        <fullName evidence="9">E3 ubiquitin-protein ligase PEP5</fullName>
        <ecNumber evidence="9">2.3.2.27</ecNumber>
    </recommendedName>
</protein>
<dbReference type="GO" id="GO:0030897">
    <property type="term" value="C:HOPS complex"/>
    <property type="evidence" value="ECO:0007669"/>
    <property type="project" value="UniProtKB-UniRule"/>
</dbReference>
<dbReference type="OrthoDB" id="26184at2759"/>
<dbReference type="GO" id="GO:0007033">
    <property type="term" value="P:vacuole organization"/>
    <property type="evidence" value="ECO:0007669"/>
    <property type="project" value="TreeGrafter"/>
</dbReference>
<dbReference type="GO" id="GO:0008270">
    <property type="term" value="F:zinc ion binding"/>
    <property type="evidence" value="ECO:0007669"/>
    <property type="project" value="UniProtKB-KW"/>
</dbReference>
<dbReference type="PROSITE" id="PS50089">
    <property type="entry name" value="ZF_RING_2"/>
    <property type="match status" value="1"/>
</dbReference>
<proteinExistence type="inferred from homology"/>
<dbReference type="GO" id="GO:0006904">
    <property type="term" value="P:vesicle docking involved in exocytosis"/>
    <property type="evidence" value="ECO:0007669"/>
    <property type="project" value="TreeGrafter"/>
</dbReference>
<accession>A0A1A0HEG1</accession>
<dbReference type="Pfam" id="PF12451">
    <property type="entry name" value="VPS11_C"/>
    <property type="match status" value="1"/>
</dbReference>
<dbReference type="SUPFAM" id="SSF57850">
    <property type="entry name" value="RING/U-box"/>
    <property type="match status" value="1"/>
</dbReference>
<dbReference type="PIRSF" id="PIRSF007860">
    <property type="entry name" value="VPS11"/>
    <property type="match status" value="1"/>
</dbReference>
<dbReference type="Pfam" id="PF23356">
    <property type="entry name" value="TPR_PEP5_VPS11"/>
    <property type="match status" value="1"/>
</dbReference>
<dbReference type="PANTHER" id="PTHR23323">
    <property type="entry name" value="VACUOLAR PROTEIN SORTING-ASSOCIATED PROTEIN"/>
    <property type="match status" value="1"/>
</dbReference>
<sequence>MSLPATWRQLQLFDFVPVRDPRFRSAEPLFSDPQLTAIAAVQDWLVFAAGSHVTLLDRTLFEPVQRFSAYAPEYTLTFLRPVPRLAIVVTVAEKHGAPAVLKVWDLHKVAGLDAAAAADADAMRHRYIAEVRIQAGGGGAPLSAVLFNDSLTCVAVGSAAGSVVLVRGELLRDRGAKQRLVYAGADPVTGVAFHRSDELLYVATTSRVFTLLASGRNRGQPLRVLSTDTGAAVGAMALDARDSRLLVASLDGFAYYSPVGRAQLVAFAVPKRQLLRLFRDYLLVVCPPADAPLGAAKPARVLILDMRNTHVAFSLALPGLAVAHVFPAAAGREAYVLATDGVLYRLAEKPLNQQVEAVLQRQLYPIALALAQQHGLDAATILRINRLHAESLCDKLDYASATQKYCDCLASFAGSPAGPVRDGLDDFVIDVVTRFKAVSHIHHMTTFLARLHELRLADGDHLTLLLCCYCKLNMAPELDAFIAGFDLGPDLGAPLPDSGKLNFLLVVNLLRECGYFSQAILLLYKLNHPRVIAEVQLNDLHDYPACLSYIQTLPVNELLAILIDYLKKLLDVMPLETTKLLIDVFTGKYRPAATHSLFSSDKILPEDPPEKNVEETSSYVPSYTAILGYLSNTLKQDDIESALEETTVQEPTYLPPRPSLVYSCFIDHSREFVVFLEACHETFEMYQGSTQEREDLIMTLFEMYCSISAEQTDENELWAGKATSFLEEQVEMIDKTKALMIAHMYGLQINDVFVKAKVAGADENAFRFAQNNGDIDKAFQIVREFGESKPAFYTKMLRFVASSKEIFQKASRKDFQYLLDKITQHKLATPLEVLKILSSNECSSVGIVKDYLIDYFGNVNKEIKNNEKLIELYEAESTSYNVKLSELQSQPFMLQNDLCSSCELKLEFPLIHFKCKHSHHQRCLSENTYIPDTNNSSSDPRCPLCASEIQNVQAIRENRHRANTEYDTFKMKLDESDDRFKVICEYLGRGAMDYEIC</sequence>
<dbReference type="EMBL" id="LXTC01000002">
    <property type="protein sequence ID" value="OBA22381.1"/>
    <property type="molecule type" value="Genomic_DNA"/>
</dbReference>
<dbReference type="InterPro" id="IPR016528">
    <property type="entry name" value="VPS11"/>
</dbReference>
<dbReference type="GO" id="GO:0007032">
    <property type="term" value="P:endosome organization"/>
    <property type="evidence" value="ECO:0007669"/>
    <property type="project" value="TreeGrafter"/>
</dbReference>
<keyword evidence="4 10" id="KW-0863">Zinc-finger</keyword>
<dbReference type="GO" id="GO:0006886">
    <property type="term" value="P:intracellular protein transport"/>
    <property type="evidence" value="ECO:0007669"/>
    <property type="project" value="UniProtKB-UniRule"/>
</dbReference>
<evidence type="ECO:0000256" key="6">
    <source>
        <dbReference type="ARBA" id="ARBA00022927"/>
    </source>
</evidence>
<organism evidence="12 13">
    <name type="scientific">Metschnikowia bicuspidata var. bicuspidata NRRL YB-4993</name>
    <dbReference type="NCBI Taxonomy" id="869754"/>
    <lineage>
        <taxon>Eukaryota</taxon>
        <taxon>Fungi</taxon>
        <taxon>Dikarya</taxon>
        <taxon>Ascomycota</taxon>
        <taxon>Saccharomycotina</taxon>
        <taxon>Pichiomycetes</taxon>
        <taxon>Metschnikowiaceae</taxon>
        <taxon>Metschnikowia</taxon>
    </lineage>
</organism>
<dbReference type="InterPro" id="IPR011047">
    <property type="entry name" value="Quinoprotein_ADH-like_sf"/>
</dbReference>
<dbReference type="Gene3D" id="3.30.40.10">
    <property type="entry name" value="Zinc/RING finger domain, C3HC4 (zinc finger)"/>
    <property type="match status" value="1"/>
</dbReference>
<dbReference type="GO" id="GO:0033263">
    <property type="term" value="C:CORVET complex"/>
    <property type="evidence" value="ECO:0007669"/>
    <property type="project" value="UniProtKB-UniRule"/>
</dbReference>
<evidence type="ECO:0000256" key="5">
    <source>
        <dbReference type="ARBA" id="ARBA00022833"/>
    </source>
</evidence>
<comment type="catalytic activity">
    <reaction evidence="9">
        <text>S-ubiquitinyl-[E2 ubiquitin-conjugating enzyme]-L-cysteine + [acceptor protein]-L-lysine = [E2 ubiquitin-conjugating enzyme]-L-cysteine + N(6)-ubiquitinyl-[acceptor protein]-L-lysine.</text>
        <dbReference type="EC" id="2.3.2.27"/>
    </reaction>
</comment>
<evidence type="ECO:0000256" key="1">
    <source>
        <dbReference type="ARBA" id="ARBA00007070"/>
    </source>
</evidence>
<dbReference type="GO" id="GO:0030674">
    <property type="term" value="F:protein-macromolecule adaptor activity"/>
    <property type="evidence" value="ECO:0007669"/>
    <property type="project" value="TreeGrafter"/>
</dbReference>
<evidence type="ECO:0000256" key="10">
    <source>
        <dbReference type="PROSITE-ProRule" id="PRU00175"/>
    </source>
</evidence>